<comment type="similarity">
    <text evidence="1">Belongs to the hemerythrin family.</text>
</comment>
<dbReference type="AlphaFoldDB" id="A0A9D9HH95"/>
<evidence type="ECO:0000259" key="5">
    <source>
        <dbReference type="Pfam" id="PF01814"/>
    </source>
</evidence>
<dbReference type="InterPro" id="IPR035938">
    <property type="entry name" value="Hemerythrin-like_sf"/>
</dbReference>
<gene>
    <name evidence="6" type="ORF">IAA96_08025</name>
</gene>
<evidence type="ECO:0000256" key="1">
    <source>
        <dbReference type="ARBA" id="ARBA00010587"/>
    </source>
</evidence>
<keyword evidence="2" id="KW-0561">Oxygen transport</keyword>
<dbReference type="PROSITE" id="PS00550">
    <property type="entry name" value="HEMERYTHRINS"/>
    <property type="match status" value="1"/>
</dbReference>
<dbReference type="CDD" id="cd12107">
    <property type="entry name" value="Hemerythrin"/>
    <property type="match status" value="1"/>
</dbReference>
<reference evidence="6" key="1">
    <citation type="submission" date="2020-10" db="EMBL/GenBank/DDBJ databases">
        <authorList>
            <person name="Gilroy R."/>
        </authorList>
    </citation>
    <scope>NUCLEOTIDE SEQUENCE</scope>
    <source>
        <strain evidence="6">B3-4054</strain>
    </source>
</reference>
<keyword evidence="4" id="KW-0408">Iron</keyword>
<reference evidence="6" key="2">
    <citation type="journal article" date="2021" name="PeerJ">
        <title>Extensive microbial diversity within the chicken gut microbiome revealed by metagenomics and culture.</title>
        <authorList>
            <person name="Gilroy R."/>
            <person name="Ravi A."/>
            <person name="Getino M."/>
            <person name="Pursley I."/>
            <person name="Horton D.L."/>
            <person name="Alikhan N.F."/>
            <person name="Baker D."/>
            <person name="Gharbi K."/>
            <person name="Hall N."/>
            <person name="Watson M."/>
            <person name="Adriaenssens E.M."/>
            <person name="Foster-Nyarko E."/>
            <person name="Jarju S."/>
            <person name="Secka A."/>
            <person name="Antonio M."/>
            <person name="Oren A."/>
            <person name="Chaudhuri R.R."/>
            <person name="La Ragione R."/>
            <person name="Hildebrand F."/>
            <person name="Pallen M.J."/>
        </authorList>
    </citation>
    <scope>NUCLEOTIDE SEQUENCE</scope>
    <source>
        <strain evidence="6">B3-4054</strain>
    </source>
</reference>
<dbReference type="Proteomes" id="UP000823616">
    <property type="component" value="Unassembled WGS sequence"/>
</dbReference>
<dbReference type="PANTHER" id="PTHR37164">
    <property type="entry name" value="BACTERIOHEMERYTHRIN"/>
    <property type="match status" value="1"/>
</dbReference>
<dbReference type="GO" id="GO:0005344">
    <property type="term" value="F:oxygen carrier activity"/>
    <property type="evidence" value="ECO:0007669"/>
    <property type="project" value="UniProtKB-KW"/>
</dbReference>
<dbReference type="NCBIfam" id="NF033749">
    <property type="entry name" value="bact_hemeryth"/>
    <property type="match status" value="1"/>
</dbReference>
<dbReference type="NCBIfam" id="TIGR02481">
    <property type="entry name" value="hemeryth_dom"/>
    <property type="match status" value="1"/>
</dbReference>
<protein>
    <submittedName>
        <fullName evidence="6">Hemerythrin family protein</fullName>
    </submittedName>
</protein>
<comment type="caution">
    <text evidence="6">The sequence shown here is derived from an EMBL/GenBank/DDBJ whole genome shotgun (WGS) entry which is preliminary data.</text>
</comment>
<dbReference type="Gene3D" id="1.20.120.50">
    <property type="entry name" value="Hemerythrin-like"/>
    <property type="match status" value="1"/>
</dbReference>
<dbReference type="SUPFAM" id="SSF47188">
    <property type="entry name" value="Hemerythrin-like"/>
    <property type="match status" value="1"/>
</dbReference>
<dbReference type="GO" id="GO:0046872">
    <property type="term" value="F:metal ion binding"/>
    <property type="evidence" value="ECO:0007669"/>
    <property type="project" value="UniProtKB-KW"/>
</dbReference>
<evidence type="ECO:0000256" key="2">
    <source>
        <dbReference type="ARBA" id="ARBA00022621"/>
    </source>
</evidence>
<evidence type="ECO:0000256" key="4">
    <source>
        <dbReference type="ARBA" id="ARBA00023004"/>
    </source>
</evidence>
<name>A0A9D9HH95_9SPIR</name>
<dbReference type="EMBL" id="JADIMS010000152">
    <property type="protein sequence ID" value="MBO8451034.1"/>
    <property type="molecule type" value="Genomic_DNA"/>
</dbReference>
<dbReference type="PANTHER" id="PTHR37164:SF1">
    <property type="entry name" value="BACTERIOHEMERYTHRIN"/>
    <property type="match status" value="1"/>
</dbReference>
<sequence>MPDQDNSPVWVKWEKKFELGIPAIDEQHRHLVGLCNQLHSEIMSRRSPDGKAWRVALSEALRETVSYTRTHFHLEEKLMEAAGYGNLPGHKNRHQEFVDTISRTLSGFDQTNLQSALDFSKFLYEWILEHIAYEDKLYVKPVMEYLASGRKA</sequence>
<feature type="domain" description="Hemerythrin-like" evidence="5">
    <location>
        <begin position="20"/>
        <end position="139"/>
    </location>
</feature>
<evidence type="ECO:0000256" key="3">
    <source>
        <dbReference type="ARBA" id="ARBA00022723"/>
    </source>
</evidence>
<dbReference type="InterPro" id="IPR012312">
    <property type="entry name" value="Hemerythrin-like"/>
</dbReference>
<keyword evidence="3" id="KW-0479">Metal-binding</keyword>
<accession>A0A9D9HH95</accession>
<dbReference type="InterPro" id="IPR012827">
    <property type="entry name" value="Hemerythrin_metal-bd"/>
</dbReference>
<keyword evidence="2" id="KW-0813">Transport</keyword>
<organism evidence="6 7">
    <name type="scientific">Candidatus Avitreponema avistercoris</name>
    <dbReference type="NCBI Taxonomy" id="2840705"/>
    <lineage>
        <taxon>Bacteria</taxon>
        <taxon>Pseudomonadati</taxon>
        <taxon>Spirochaetota</taxon>
        <taxon>Spirochaetia</taxon>
        <taxon>Spirochaetales</taxon>
        <taxon>Candidatus Avitreponema</taxon>
    </lineage>
</organism>
<proteinExistence type="inferred from homology"/>
<dbReference type="InterPro" id="IPR050669">
    <property type="entry name" value="Hemerythrin"/>
</dbReference>
<dbReference type="Pfam" id="PF01814">
    <property type="entry name" value="Hemerythrin"/>
    <property type="match status" value="1"/>
</dbReference>
<evidence type="ECO:0000313" key="7">
    <source>
        <dbReference type="Proteomes" id="UP000823616"/>
    </source>
</evidence>
<evidence type="ECO:0000313" key="6">
    <source>
        <dbReference type="EMBL" id="MBO8451034.1"/>
    </source>
</evidence>
<dbReference type="InterPro" id="IPR016131">
    <property type="entry name" value="Haemerythrin_Fe_BS"/>
</dbReference>